<feature type="domain" description="T-SNARE coiled-coil homology" evidence="10">
    <location>
        <begin position="157"/>
        <end position="219"/>
    </location>
</feature>
<dbReference type="Gene3D" id="1.20.5.110">
    <property type="match status" value="1"/>
</dbReference>
<dbReference type="InterPro" id="IPR010989">
    <property type="entry name" value="SNARE"/>
</dbReference>
<dbReference type="GO" id="GO:0006886">
    <property type="term" value="P:intracellular protein transport"/>
    <property type="evidence" value="ECO:0007669"/>
    <property type="project" value="InterPro"/>
</dbReference>
<comment type="subcellular location">
    <subcellularLocation>
        <location evidence="1">Golgi apparatus membrane</location>
        <topology evidence="1">Single-pass type IV membrane protein</topology>
    </subcellularLocation>
</comment>
<dbReference type="InterPro" id="IPR006012">
    <property type="entry name" value="Syntaxin/epimorphin_CS"/>
</dbReference>
<dbReference type="PROSITE" id="PS50192">
    <property type="entry name" value="T_SNARE"/>
    <property type="match status" value="1"/>
</dbReference>
<evidence type="ECO:0000256" key="8">
    <source>
        <dbReference type="ARBA" id="ARBA00023136"/>
    </source>
</evidence>
<dbReference type="OrthoDB" id="546861at2759"/>
<evidence type="ECO:0000313" key="11">
    <source>
        <dbReference type="EMBL" id="KOO52826.1"/>
    </source>
</evidence>
<keyword evidence="4 9" id="KW-0812">Transmembrane</keyword>
<dbReference type="GO" id="GO:0048193">
    <property type="term" value="P:Golgi vesicle transport"/>
    <property type="evidence" value="ECO:0007669"/>
    <property type="project" value="InterPro"/>
</dbReference>
<keyword evidence="5" id="KW-0653">Protein transport</keyword>
<dbReference type="Gene3D" id="1.20.58.90">
    <property type="match status" value="1"/>
</dbReference>
<name>A0A0M0LP93_9EUKA</name>
<keyword evidence="3" id="KW-0813">Transport</keyword>
<dbReference type="PROSITE" id="PS00914">
    <property type="entry name" value="SYNTAXIN"/>
    <property type="match status" value="1"/>
</dbReference>
<evidence type="ECO:0000256" key="6">
    <source>
        <dbReference type="ARBA" id="ARBA00022989"/>
    </source>
</evidence>
<dbReference type="Pfam" id="PF09177">
    <property type="entry name" value="STX6_10_61_N"/>
    <property type="match status" value="1"/>
</dbReference>
<dbReference type="SUPFAM" id="SSF47661">
    <property type="entry name" value="t-snare proteins"/>
    <property type="match status" value="1"/>
</dbReference>
<comment type="similarity">
    <text evidence="2">Belongs to the syntaxin family.</text>
</comment>
<dbReference type="SUPFAM" id="SSF58038">
    <property type="entry name" value="SNARE fusion complex"/>
    <property type="match status" value="1"/>
</dbReference>
<dbReference type="GO" id="GO:0005802">
    <property type="term" value="C:trans-Golgi network"/>
    <property type="evidence" value="ECO:0007669"/>
    <property type="project" value="UniProtKB-ARBA"/>
</dbReference>
<accession>A0A0M0LP93</accession>
<proteinExistence type="inferred from homology"/>
<reference evidence="12" key="1">
    <citation type="journal article" date="2015" name="PLoS Genet.">
        <title>Genome Sequence and Transcriptome Analyses of Chrysochromulina tobin: Metabolic Tools for Enhanced Algal Fitness in the Prominent Order Prymnesiales (Haptophyceae).</title>
        <authorList>
            <person name="Hovde B.T."/>
            <person name="Deodato C.R."/>
            <person name="Hunsperger H.M."/>
            <person name="Ryken S.A."/>
            <person name="Yost W."/>
            <person name="Jha R.K."/>
            <person name="Patterson J."/>
            <person name="Monnat R.J. Jr."/>
            <person name="Barlow S.B."/>
            <person name="Starkenburg S.R."/>
            <person name="Cattolico R.A."/>
        </authorList>
    </citation>
    <scope>NUCLEOTIDE SEQUENCE</scope>
    <source>
        <strain evidence="12">CCMP291</strain>
    </source>
</reference>
<evidence type="ECO:0000256" key="1">
    <source>
        <dbReference type="ARBA" id="ARBA00004409"/>
    </source>
</evidence>
<keyword evidence="7" id="KW-0333">Golgi apparatus</keyword>
<organism evidence="11 12">
    <name type="scientific">Chrysochromulina tobinii</name>
    <dbReference type="NCBI Taxonomy" id="1460289"/>
    <lineage>
        <taxon>Eukaryota</taxon>
        <taxon>Haptista</taxon>
        <taxon>Haptophyta</taxon>
        <taxon>Prymnesiophyceae</taxon>
        <taxon>Prymnesiales</taxon>
        <taxon>Chrysochromulinaceae</taxon>
        <taxon>Chrysochromulina</taxon>
    </lineage>
</organism>
<feature type="transmembrane region" description="Helical" evidence="9">
    <location>
        <begin position="228"/>
        <end position="246"/>
    </location>
</feature>
<evidence type="ECO:0000256" key="5">
    <source>
        <dbReference type="ARBA" id="ARBA00022927"/>
    </source>
</evidence>
<gene>
    <name evidence="11" type="ORF">Ctob_014213</name>
</gene>
<dbReference type="AlphaFoldDB" id="A0A0M0LP93"/>
<dbReference type="PANTHER" id="PTHR12791">
    <property type="entry name" value="GOLGI SNARE BET1-RELATED"/>
    <property type="match status" value="1"/>
</dbReference>
<keyword evidence="6 9" id="KW-1133">Transmembrane helix</keyword>
<dbReference type="SMART" id="SM00397">
    <property type="entry name" value="t_SNARE"/>
    <property type="match status" value="1"/>
</dbReference>
<dbReference type="Proteomes" id="UP000037460">
    <property type="component" value="Unassembled WGS sequence"/>
</dbReference>
<evidence type="ECO:0000256" key="3">
    <source>
        <dbReference type="ARBA" id="ARBA00022448"/>
    </source>
</evidence>
<dbReference type="GO" id="GO:0005484">
    <property type="term" value="F:SNAP receptor activity"/>
    <property type="evidence" value="ECO:0007669"/>
    <property type="project" value="InterPro"/>
</dbReference>
<keyword evidence="8 9" id="KW-0472">Membrane</keyword>
<evidence type="ECO:0000256" key="7">
    <source>
        <dbReference type="ARBA" id="ARBA00023034"/>
    </source>
</evidence>
<dbReference type="InterPro" id="IPR015260">
    <property type="entry name" value="Syntaxin-6/10/61_N"/>
</dbReference>
<evidence type="ECO:0000256" key="9">
    <source>
        <dbReference type="SAM" id="Phobius"/>
    </source>
</evidence>
<evidence type="ECO:0000259" key="10">
    <source>
        <dbReference type="PROSITE" id="PS50192"/>
    </source>
</evidence>
<dbReference type="EMBL" id="JWZX01000487">
    <property type="protein sequence ID" value="KOO52826.1"/>
    <property type="molecule type" value="Genomic_DNA"/>
</dbReference>
<dbReference type="InterPro" id="IPR000727">
    <property type="entry name" value="T_SNARE_dom"/>
</dbReference>
<evidence type="ECO:0000313" key="12">
    <source>
        <dbReference type="Proteomes" id="UP000037460"/>
    </source>
</evidence>
<dbReference type="GO" id="GO:0000139">
    <property type="term" value="C:Golgi membrane"/>
    <property type="evidence" value="ECO:0007669"/>
    <property type="project" value="UniProtKB-SubCell"/>
</dbReference>
<protein>
    <submittedName>
        <fullName evidence="11">Syntaxin-10 isoform 1</fullName>
    </submittedName>
</protein>
<keyword evidence="12" id="KW-1185">Reference proteome</keyword>
<comment type="caution">
    <text evidence="11">The sequence shown here is derived from an EMBL/GenBank/DDBJ whole genome shotgun (WGS) entry which is preliminary data.</text>
</comment>
<dbReference type="CDD" id="cd15841">
    <property type="entry name" value="SNARE_Qc"/>
    <property type="match status" value="1"/>
</dbReference>
<evidence type="ECO:0000256" key="4">
    <source>
        <dbReference type="ARBA" id="ARBA00022692"/>
    </source>
</evidence>
<sequence length="248" mass="27453">MDPFRAVQDEVTASFNSVQADIQKWQKLSTKSPKHEPMRQRIMSRVSELQVDLQDMQATIDIALKDPTKFALTPSELMARQSFVRDLQAHVNDSRDLLEPTPAAAGRLAAKAAVTNADRSDLFASRAGAAESGGTKRDQAAWADNEATLQQQQQHREAIIDNQDQELGVLGNALDRLGAMSKVINEELKTQGKELDALGGDMDQTSSKMKQAEDIMKKMLKQKDRGKFCAIFVLSVVLILLLYAVVAW</sequence>
<evidence type="ECO:0000256" key="2">
    <source>
        <dbReference type="ARBA" id="ARBA00009063"/>
    </source>
</evidence>